<accession>A0ABT5IYC2</accession>
<protein>
    <submittedName>
        <fullName evidence="1">Imm49 family immunity protein</fullName>
    </submittedName>
</protein>
<evidence type="ECO:0000313" key="1">
    <source>
        <dbReference type="EMBL" id="MDC7717564.1"/>
    </source>
</evidence>
<dbReference type="RefSeq" id="WP_272751879.1">
    <property type="nucleotide sequence ID" value="NZ_JAQQLF010000011.1"/>
</dbReference>
<reference evidence="1 2" key="1">
    <citation type="submission" date="2023-01" db="EMBL/GenBank/DDBJ databases">
        <title>Novel species of the genus Vogesella isolated from rivers.</title>
        <authorList>
            <person name="Lu H."/>
        </authorList>
    </citation>
    <scope>NUCLEOTIDE SEQUENCE [LARGE SCALE GENOMIC DNA]</scope>
    <source>
        <strain evidence="1 2">DC21W</strain>
    </source>
</reference>
<dbReference type="EMBL" id="JAQQLF010000011">
    <property type="protein sequence ID" value="MDC7717564.1"/>
    <property type="molecule type" value="Genomic_DNA"/>
</dbReference>
<dbReference type="InterPro" id="IPR029074">
    <property type="entry name" value="Imm49"/>
</dbReference>
<sequence length="271" mass="31459">MNVLSHYTSEQIAFLLERKERIDDWEYIGQVPRQVIKIDKGEGSFNGCVSNLIRLHEEIADYAWFANKDLATFKLHSYVVAKLMYIRAKATGEEGVMHEAEYFYALLSDHEPVIRWMQQQPPHSKLFKQRMVNPNQNEYRYYQLTLALNGQWDELGSRADVFLQDIPAKMKKFAPDMRFYRALAQQDKAGMEDALAELTSPKVARVRNEVFELVVASKFVSPFACLYAKTAGRHGFNLDVDTVFIPQAWLPHRPLPAYPDPYDFMRAWVIA</sequence>
<keyword evidence="2" id="KW-1185">Reference proteome</keyword>
<gene>
    <name evidence="1" type="ORF">PQU95_10110</name>
</gene>
<comment type="caution">
    <text evidence="1">The sequence shown here is derived from an EMBL/GenBank/DDBJ whole genome shotgun (WGS) entry which is preliminary data.</text>
</comment>
<evidence type="ECO:0000313" key="2">
    <source>
        <dbReference type="Proteomes" id="UP001219956"/>
    </source>
</evidence>
<organism evidence="1 2">
    <name type="scientific">Vogesella aquatica</name>
    <dbReference type="NCBI Taxonomy" id="2984206"/>
    <lineage>
        <taxon>Bacteria</taxon>
        <taxon>Pseudomonadati</taxon>
        <taxon>Pseudomonadota</taxon>
        <taxon>Betaproteobacteria</taxon>
        <taxon>Neisseriales</taxon>
        <taxon>Chromobacteriaceae</taxon>
        <taxon>Vogesella</taxon>
    </lineage>
</organism>
<proteinExistence type="predicted"/>
<dbReference type="Pfam" id="PF15575">
    <property type="entry name" value="Imm49"/>
    <property type="match status" value="1"/>
</dbReference>
<dbReference type="Proteomes" id="UP001219956">
    <property type="component" value="Unassembled WGS sequence"/>
</dbReference>
<name>A0ABT5IYC2_9NEIS</name>